<accession>A0A7X3LWV1</accession>
<proteinExistence type="predicted"/>
<keyword evidence="2" id="KW-1185">Reference proteome</keyword>
<evidence type="ECO:0000313" key="2">
    <source>
        <dbReference type="Proteomes" id="UP000433101"/>
    </source>
</evidence>
<sequence>MQVIAMRPNTSRDNAFVDLFSHSLANCGFKLKDFNWELSPFAGADYVILHWPEYFFARPTLESRFRMAMLRFMKFVFATKFVWVAHNIRPHDGGDIDNKAAQNFLSRLDGIVFLSSASREEFETAYPGTRAKLHTIRHGHYLDSMETRPAAIPNGGRIRLLNFGQLRPYKNVDRLIECLVGLGDDGATLTIAGLRRDAAYVSKIEKLSAGRPDITLDIRDVLLPQHDLEAHLDASNGVVLPYSAITNSGAAIFALSRNRPILAPNAGVFAELQADVGSDWVTLYEGELDKEDLKNFVRKIRDFTRQSKPDLSAYEWAENSASLANFLRSL</sequence>
<dbReference type="Proteomes" id="UP000433101">
    <property type="component" value="Unassembled WGS sequence"/>
</dbReference>
<organism evidence="1 2">
    <name type="scientific">Stappia sediminis</name>
    <dbReference type="NCBI Taxonomy" id="2692190"/>
    <lineage>
        <taxon>Bacteria</taxon>
        <taxon>Pseudomonadati</taxon>
        <taxon>Pseudomonadota</taxon>
        <taxon>Alphaproteobacteria</taxon>
        <taxon>Hyphomicrobiales</taxon>
        <taxon>Stappiaceae</taxon>
        <taxon>Stappia</taxon>
    </lineage>
</organism>
<name>A0A7X3LWV1_9HYPH</name>
<reference evidence="1 2" key="1">
    <citation type="submission" date="2019-12" db="EMBL/GenBank/DDBJ databases">
        <authorList>
            <person name="Li M."/>
        </authorList>
    </citation>
    <scope>NUCLEOTIDE SEQUENCE [LARGE SCALE GENOMIC DNA]</scope>
    <source>
        <strain evidence="1 2">GBMRC 2046</strain>
    </source>
</reference>
<dbReference type="Gene3D" id="3.40.50.2000">
    <property type="entry name" value="Glycogen Phosphorylase B"/>
    <property type="match status" value="1"/>
</dbReference>
<protein>
    <submittedName>
        <fullName evidence="1">Uncharacterized protein</fullName>
    </submittedName>
</protein>
<dbReference type="AlphaFoldDB" id="A0A7X3LWV1"/>
<dbReference type="RefSeq" id="WP_160776836.1">
    <property type="nucleotide sequence ID" value="NZ_WUMV01000008.1"/>
</dbReference>
<gene>
    <name evidence="1" type="ORF">GR183_16825</name>
</gene>
<dbReference type="SUPFAM" id="SSF53756">
    <property type="entry name" value="UDP-Glycosyltransferase/glycogen phosphorylase"/>
    <property type="match status" value="1"/>
</dbReference>
<evidence type="ECO:0000313" key="1">
    <source>
        <dbReference type="EMBL" id="MXN66582.1"/>
    </source>
</evidence>
<comment type="caution">
    <text evidence="1">The sequence shown here is derived from an EMBL/GenBank/DDBJ whole genome shotgun (WGS) entry which is preliminary data.</text>
</comment>
<dbReference type="EMBL" id="WUMV01000008">
    <property type="protein sequence ID" value="MXN66582.1"/>
    <property type="molecule type" value="Genomic_DNA"/>
</dbReference>